<proteinExistence type="predicted"/>
<protein>
    <submittedName>
        <fullName evidence="2">Uncharacterized protein</fullName>
    </submittedName>
</protein>
<organism evidence="2 3">
    <name type="scientific">Fusarium poae</name>
    <dbReference type="NCBI Taxonomy" id="36050"/>
    <lineage>
        <taxon>Eukaryota</taxon>
        <taxon>Fungi</taxon>
        <taxon>Dikarya</taxon>
        <taxon>Ascomycota</taxon>
        <taxon>Pezizomycotina</taxon>
        <taxon>Sordariomycetes</taxon>
        <taxon>Hypocreomycetidae</taxon>
        <taxon>Hypocreales</taxon>
        <taxon>Nectriaceae</taxon>
        <taxon>Fusarium</taxon>
    </lineage>
</organism>
<feature type="compositionally biased region" description="Polar residues" evidence="1">
    <location>
        <begin position="1"/>
        <end position="13"/>
    </location>
</feature>
<feature type="compositionally biased region" description="Basic residues" evidence="1">
    <location>
        <begin position="53"/>
        <end position="68"/>
    </location>
</feature>
<gene>
    <name evidence="2" type="ORF">FPOA_07919</name>
</gene>
<dbReference type="Proteomes" id="UP000091967">
    <property type="component" value="Unassembled WGS sequence"/>
</dbReference>
<keyword evidence="3" id="KW-1185">Reference proteome</keyword>
<name>A0A1B8AM31_FUSPO</name>
<comment type="caution">
    <text evidence="2">The sequence shown here is derived from an EMBL/GenBank/DDBJ whole genome shotgun (WGS) entry which is preliminary data.</text>
</comment>
<dbReference type="EMBL" id="LYXU01000003">
    <property type="protein sequence ID" value="OBS21583.1"/>
    <property type="molecule type" value="Genomic_DNA"/>
</dbReference>
<feature type="compositionally biased region" description="Polar residues" evidence="1">
    <location>
        <begin position="35"/>
        <end position="50"/>
    </location>
</feature>
<evidence type="ECO:0000256" key="1">
    <source>
        <dbReference type="SAM" id="MobiDB-lite"/>
    </source>
</evidence>
<dbReference type="OMA" id="ERPKHEN"/>
<sequence length="134" mass="15152">MSNHNDARTSQVRIDSLIATRDATVPQHSAPPDKPTTSNNTVTEPSSTETSLKRMRTHNNTRLTKKARLSTDTKTSEDTTSEDTETSEDTKTSEDTETDDSNQVLEDDDLVYSLFAIHAEAVMRVERRRFYRVC</sequence>
<evidence type="ECO:0000313" key="3">
    <source>
        <dbReference type="Proteomes" id="UP000091967"/>
    </source>
</evidence>
<feature type="region of interest" description="Disordered" evidence="1">
    <location>
        <begin position="1"/>
        <end position="104"/>
    </location>
</feature>
<evidence type="ECO:0000313" key="2">
    <source>
        <dbReference type="EMBL" id="OBS21583.1"/>
    </source>
</evidence>
<accession>A0A1B8AM31</accession>
<dbReference type="AlphaFoldDB" id="A0A1B8AM31"/>
<feature type="compositionally biased region" description="Acidic residues" evidence="1">
    <location>
        <begin position="95"/>
        <end position="104"/>
    </location>
</feature>
<reference evidence="2 3" key="1">
    <citation type="submission" date="2016-06" db="EMBL/GenBank/DDBJ databases">
        <title>Living apart together: crosstalk between the core and supernumerary genomes in a fungal plant pathogen.</title>
        <authorList>
            <person name="Vanheule A."/>
            <person name="Audenaert K."/>
            <person name="Warris S."/>
            <person name="Van De Geest H."/>
            <person name="Schijlen E."/>
            <person name="Hofte M."/>
            <person name="De Saeger S."/>
            <person name="Haesaert G."/>
            <person name="Waalwijk C."/>
            <person name="Van Der Lee T."/>
        </authorList>
    </citation>
    <scope>NUCLEOTIDE SEQUENCE [LARGE SCALE GENOMIC DNA]</scope>
    <source>
        <strain evidence="2 3">2516</strain>
    </source>
</reference>